<dbReference type="AlphaFoldDB" id="A0ABC9GUI7"/>
<evidence type="ECO:0008006" key="10">
    <source>
        <dbReference type="Google" id="ProtNLM"/>
    </source>
</evidence>
<organism evidence="8 9">
    <name type="scientific">Urochloa decumbens</name>
    <dbReference type="NCBI Taxonomy" id="240449"/>
    <lineage>
        <taxon>Eukaryota</taxon>
        <taxon>Viridiplantae</taxon>
        <taxon>Streptophyta</taxon>
        <taxon>Embryophyta</taxon>
        <taxon>Tracheophyta</taxon>
        <taxon>Spermatophyta</taxon>
        <taxon>Magnoliopsida</taxon>
        <taxon>Liliopsida</taxon>
        <taxon>Poales</taxon>
        <taxon>Poaceae</taxon>
        <taxon>PACMAD clade</taxon>
        <taxon>Panicoideae</taxon>
        <taxon>Panicodae</taxon>
        <taxon>Paniceae</taxon>
        <taxon>Melinidinae</taxon>
        <taxon>Urochloa</taxon>
    </lineage>
</organism>
<dbReference type="Proteomes" id="UP001497457">
    <property type="component" value="Unassembled WGS sequence"/>
</dbReference>
<evidence type="ECO:0000313" key="9">
    <source>
        <dbReference type="Proteomes" id="UP001497457"/>
    </source>
</evidence>
<keyword evidence="3" id="KW-0325">Glycoprotein</keyword>
<keyword evidence="2 4" id="KW-0732">Signal</keyword>
<reference evidence="8 9" key="1">
    <citation type="submission" date="2024-10" db="EMBL/GenBank/DDBJ databases">
        <authorList>
            <person name="Ryan C."/>
        </authorList>
    </citation>
    <scope>NUCLEOTIDE SEQUENCE [LARGE SCALE GENOMIC DNA]</scope>
</reference>
<dbReference type="PANTHER" id="PTHR33138">
    <property type="entry name" value="OS01G0690200 PROTEIN"/>
    <property type="match status" value="1"/>
</dbReference>
<evidence type="ECO:0000256" key="1">
    <source>
        <dbReference type="ARBA" id="ARBA00004167"/>
    </source>
</evidence>
<protein>
    <recommendedName>
        <fullName evidence="10">LEAF RUST 10 DISEASE-RESISTANCE LOCUS RECEPTOR-LIKE PROTEIN KINASE-like 1.2</fullName>
    </recommendedName>
</protein>
<evidence type="ECO:0000259" key="6">
    <source>
        <dbReference type="Pfam" id="PF14380"/>
    </source>
</evidence>
<evidence type="ECO:0000256" key="3">
    <source>
        <dbReference type="ARBA" id="ARBA00023180"/>
    </source>
</evidence>
<keyword evidence="9" id="KW-1185">Reference proteome</keyword>
<dbReference type="Proteomes" id="UP001497457">
    <property type="component" value="Chromosome 17b"/>
</dbReference>
<accession>A0ABC9GUI7</accession>
<gene>
    <name evidence="8" type="ORF">URODEC1_LOCUS118894</name>
    <name evidence="7" type="ORF">URODEC1_LOCUS37165</name>
</gene>
<evidence type="ECO:0000256" key="2">
    <source>
        <dbReference type="ARBA" id="ARBA00022729"/>
    </source>
</evidence>
<sequence length="321" mass="35460">MAAHLPRLPILLFVFLAVHVPASHGDPALLPTTYNDSMCSDSVMCGGVNITYPFYLSDGIRETANYSGSYYSCGYTDLKISCHDKGRPTKTPIISLGGHSYIVKNILYDRSTIILVDTDVFDGPARCPPAVSHNVTFDYKWLQYNTSSNNRFTFFFHCYPKPGDHVPPDFDTEKYQINCSGFPNPQGGEASFVFTDEELGIAQEYGLASHCKEIVTVPVRRDALKENDPYMLAKGGYGDVLEMGFELEWNRVTEATDQCYRCEGSGGRCAYGQSKAFLGCLCSSGKVGNPDCKGKSSVLLYYLAFQYHVAFSSSLASCHLL</sequence>
<feature type="domain" description="Wall-associated receptor kinase galacturonan-binding" evidence="5">
    <location>
        <begin position="39"/>
        <end position="117"/>
    </location>
</feature>
<evidence type="ECO:0000259" key="5">
    <source>
        <dbReference type="Pfam" id="PF13947"/>
    </source>
</evidence>
<dbReference type="PANTHER" id="PTHR33138:SF54">
    <property type="entry name" value="OS01G0690900 PROTEIN"/>
    <property type="match status" value="1"/>
</dbReference>
<dbReference type="Pfam" id="PF13947">
    <property type="entry name" value="GUB_WAK_bind"/>
    <property type="match status" value="1"/>
</dbReference>
<feature type="domain" description="Wall-associated receptor kinase C-terminal" evidence="6">
    <location>
        <begin position="187"/>
        <end position="284"/>
    </location>
</feature>
<proteinExistence type="predicted"/>
<comment type="subcellular location">
    <subcellularLocation>
        <location evidence="1">Membrane</location>
        <topology evidence="1">Single-pass membrane protein</topology>
    </subcellularLocation>
</comment>
<feature type="signal peptide" evidence="4">
    <location>
        <begin position="1"/>
        <end position="25"/>
    </location>
</feature>
<dbReference type="InterPro" id="IPR025287">
    <property type="entry name" value="WAK_GUB"/>
</dbReference>
<evidence type="ECO:0000313" key="7">
    <source>
        <dbReference type="EMBL" id="CAL4948074.1"/>
    </source>
</evidence>
<dbReference type="InterPro" id="IPR032872">
    <property type="entry name" value="WAK_assoc_C"/>
</dbReference>
<dbReference type="EMBL" id="OZ075127">
    <property type="protein sequence ID" value="CAL4948074.1"/>
    <property type="molecule type" value="Genomic_DNA"/>
</dbReference>
<evidence type="ECO:0000256" key="4">
    <source>
        <dbReference type="SAM" id="SignalP"/>
    </source>
</evidence>
<dbReference type="EMBL" id="CAXIPR030000155">
    <property type="protein sequence ID" value="CAM0145126.1"/>
    <property type="molecule type" value="Genomic_DNA"/>
</dbReference>
<dbReference type="Pfam" id="PF14380">
    <property type="entry name" value="WAK_assoc"/>
    <property type="match status" value="1"/>
</dbReference>
<name>A0ABC9GUI7_9POAL</name>
<feature type="chain" id="PRO_5044722076" description="LEAF RUST 10 DISEASE-RESISTANCE LOCUS RECEPTOR-LIKE PROTEIN KINASE-like 1.2" evidence="4">
    <location>
        <begin position="26"/>
        <end position="321"/>
    </location>
</feature>
<dbReference type="GO" id="GO:0016020">
    <property type="term" value="C:membrane"/>
    <property type="evidence" value="ECO:0007669"/>
    <property type="project" value="UniProtKB-SubCell"/>
</dbReference>
<evidence type="ECO:0000313" key="8">
    <source>
        <dbReference type="EMBL" id="CAM0145126.1"/>
    </source>
</evidence>